<keyword evidence="2" id="KW-1185">Reference proteome</keyword>
<comment type="caution">
    <text evidence="1">The sequence shown here is derived from an EMBL/GenBank/DDBJ whole genome shotgun (WGS) entry which is preliminary data.</text>
</comment>
<dbReference type="AlphaFoldDB" id="A0A2N5N4F4"/>
<dbReference type="Proteomes" id="UP000234789">
    <property type="component" value="Unassembled WGS sequence"/>
</dbReference>
<name>A0A2N5N4F4_9BACL</name>
<reference evidence="1 2" key="1">
    <citation type="submission" date="2017-05" db="EMBL/GenBank/DDBJ databases">
        <title>Functional genome analysis of Paenibacillus pasadenensis strain R16: insights on endophytic life style and antifungal activity.</title>
        <authorList>
            <person name="Passera A."/>
            <person name="Marcolungo L."/>
            <person name="Casati P."/>
            <person name="Brasca M."/>
            <person name="Quaglino F."/>
            <person name="Delledonne M."/>
        </authorList>
    </citation>
    <scope>NUCLEOTIDE SEQUENCE [LARGE SCALE GENOMIC DNA]</scope>
    <source>
        <strain evidence="1 2">R16</strain>
    </source>
</reference>
<evidence type="ECO:0000313" key="1">
    <source>
        <dbReference type="EMBL" id="PLT45169.1"/>
    </source>
</evidence>
<accession>A0A2N5N4F4</accession>
<proteinExistence type="predicted"/>
<evidence type="ECO:0000313" key="2">
    <source>
        <dbReference type="Proteomes" id="UP000234789"/>
    </source>
</evidence>
<gene>
    <name evidence="1" type="ORF">B8V81_3600</name>
</gene>
<sequence>MTVGRSGFPQARPHAGKACPDSFGWAFFYFLIREMEGNQEAGLRSAGEISYRKRGRFSLLFFFIRNRLILSHFFL</sequence>
<organism evidence="1 2">
    <name type="scientific">Paenibacillus pasadenensis</name>
    <dbReference type="NCBI Taxonomy" id="217090"/>
    <lineage>
        <taxon>Bacteria</taxon>
        <taxon>Bacillati</taxon>
        <taxon>Bacillota</taxon>
        <taxon>Bacilli</taxon>
        <taxon>Bacillales</taxon>
        <taxon>Paenibacillaceae</taxon>
        <taxon>Paenibacillus</taxon>
    </lineage>
</organism>
<protein>
    <submittedName>
        <fullName evidence="1">Uncharacterized protein</fullName>
    </submittedName>
</protein>
<dbReference type="EMBL" id="NFEZ01000004">
    <property type="protein sequence ID" value="PLT45169.1"/>
    <property type="molecule type" value="Genomic_DNA"/>
</dbReference>